<gene>
    <name evidence="1" type="ORF">EKJ_23910</name>
</gene>
<sequence length="98" mass="10249">MTGYGGRNVAKQNTIALAEARNDGSGLAASAAAGPHAIAMDDHAKAIYIPGIRYVELVNDSICGELAKRRFGDSSATFSCSEIPWLTVSGVVHDLSLQ</sequence>
<proteinExistence type="predicted"/>
<name>A0A3T1CKL8_9SPHN</name>
<organism evidence="1 2">
    <name type="scientific">Qipengyuania flava</name>
    <dbReference type="NCBI Taxonomy" id="192812"/>
    <lineage>
        <taxon>Bacteria</taxon>
        <taxon>Pseudomonadati</taxon>
        <taxon>Pseudomonadota</taxon>
        <taxon>Alphaproteobacteria</taxon>
        <taxon>Sphingomonadales</taxon>
        <taxon>Erythrobacteraceae</taxon>
        <taxon>Qipengyuania</taxon>
    </lineage>
</organism>
<evidence type="ECO:0000313" key="2">
    <source>
        <dbReference type="Proteomes" id="UP000290057"/>
    </source>
</evidence>
<dbReference type="AlphaFoldDB" id="A0A3T1CKL8"/>
<dbReference type="Proteomes" id="UP000290057">
    <property type="component" value="Chromosome"/>
</dbReference>
<dbReference type="EMBL" id="AP019389">
    <property type="protein sequence ID" value="BBI21544.1"/>
    <property type="molecule type" value="Genomic_DNA"/>
</dbReference>
<keyword evidence="2" id="KW-1185">Reference proteome</keyword>
<reference evidence="1 2" key="1">
    <citation type="submission" date="2019-01" db="EMBL/GenBank/DDBJ databases">
        <title>Complete genome sequence of Erythrobacter flavus KJ5.</title>
        <authorList>
            <person name="Kanesaki Y."/>
            <person name="Brotosudarmo T."/>
            <person name="Moriuchi R."/>
            <person name="Awai K."/>
        </authorList>
    </citation>
    <scope>NUCLEOTIDE SEQUENCE [LARGE SCALE GENOMIC DNA]</scope>
    <source>
        <strain evidence="1 2">KJ5</strain>
    </source>
</reference>
<accession>A0A3T1CKL8</accession>
<protein>
    <submittedName>
        <fullName evidence="1">Uncharacterized protein</fullName>
    </submittedName>
</protein>
<evidence type="ECO:0000313" key="1">
    <source>
        <dbReference type="EMBL" id="BBI21544.1"/>
    </source>
</evidence>